<keyword evidence="11" id="KW-0503">Monooxygenase</keyword>
<dbReference type="GO" id="GO:0070330">
    <property type="term" value="F:aromatase activity"/>
    <property type="evidence" value="ECO:0007669"/>
    <property type="project" value="UniProtKB-EC"/>
</dbReference>
<dbReference type="PANTHER" id="PTHR24291">
    <property type="entry name" value="CYTOCHROME P450 FAMILY 4"/>
    <property type="match status" value="1"/>
</dbReference>
<dbReference type="PRINTS" id="PR00463">
    <property type="entry name" value="EP450I"/>
</dbReference>
<sequence length="590" mass="66923">MADLPGSLTLPLLGASVFVAALTCLTYWMLGEYLHKWFTMKPIPQLQGTYPLIGNALLFKPNAGDFFNQIVEYTREFSNYPLFKIWVGPVPFVVLFHPETVEPVLNNAVHMEKSYSYSFLHPWLGTGLLTSTGPKWRHRRKMLTPTFHFSILTDFLEVMNEQAEILVEKLELQAGKGPFNCFSHITLCALDIICETAMGKKIYAQSNSESEYVKCVYKMSDIISRRQRTPWFWPDFVYYSFGDGREHDSTLKVLHSFTYKVITERSENISCVESDRDSDHGRRKRQAFLDMLLKTTDEDGNKMSHGDIQEEVDTFMFRGHDTTAASMNWVMHLLGSHPKAQSKVHQELQEVFGESDRPTNIEDLKKLKYLECVIREALRLFPSVPFFARSLGEDCHISECEMNDGGLPITEGVGVSVGRKEIMLSQLGSADMLTQVQVAAAGNASSFSPTDGFKVPKGANAIIITYGLHRDPRYFPDPEEFRPERFLPENSVGRPPYAYLPFSAGLRNCIGESGMDSAVRASFRGSGTLTFPSLRPSGQRFALMEEKVVLASILRRFTVEACQTREELRPVGELILRPEKGIWIKLEKRK</sequence>
<evidence type="ECO:0000256" key="8">
    <source>
        <dbReference type="ARBA" id="ARBA00047938"/>
    </source>
</evidence>
<reference evidence="13" key="1">
    <citation type="journal article" date="2004" name="Nature">
        <title>Genome duplication in the teleost fish Tetraodon nigroviridis reveals the early vertebrate proto-karyotype.</title>
        <authorList>
            <person name="Jaillon O."/>
            <person name="Aury J.-M."/>
            <person name="Brunet F."/>
            <person name="Petit J.-L."/>
            <person name="Stange-Thomann N."/>
            <person name="Mauceli E."/>
            <person name="Bouneau L."/>
            <person name="Fischer C."/>
            <person name="Ozouf-Costaz C."/>
            <person name="Bernot A."/>
            <person name="Nicaud S."/>
            <person name="Jaffe D."/>
            <person name="Fisher S."/>
            <person name="Lutfalla G."/>
            <person name="Dossat C."/>
            <person name="Segurens B."/>
            <person name="Dasilva C."/>
            <person name="Salanoubat M."/>
            <person name="Levy M."/>
            <person name="Boudet N."/>
            <person name="Castellano S."/>
            <person name="Anthouard V."/>
            <person name="Jubin C."/>
            <person name="Castelli V."/>
            <person name="Katinka M."/>
            <person name="Vacherie B."/>
            <person name="Biemont C."/>
            <person name="Skalli Z."/>
            <person name="Cattolico L."/>
            <person name="Poulain J."/>
            <person name="De Berardinis V."/>
            <person name="Cruaud C."/>
            <person name="Duprat S."/>
            <person name="Brottier P."/>
            <person name="Coutanceau J.-P."/>
            <person name="Gouzy J."/>
            <person name="Parra G."/>
            <person name="Lardier G."/>
            <person name="Chapple C."/>
            <person name="McKernan K.J."/>
            <person name="McEwan P."/>
            <person name="Bosak S."/>
            <person name="Kellis M."/>
            <person name="Volff J.-N."/>
            <person name="Guigo R."/>
            <person name="Zody M.C."/>
            <person name="Mesirov J."/>
            <person name="Lindblad-Toh K."/>
            <person name="Birren B."/>
            <person name="Nusbaum C."/>
            <person name="Kahn D."/>
            <person name="Robinson-Rechavi M."/>
            <person name="Laudet V."/>
            <person name="Schachter V."/>
            <person name="Quetier F."/>
            <person name="Saurin W."/>
            <person name="Scarpelli C."/>
            <person name="Wincker P."/>
            <person name="Lander E.S."/>
            <person name="Weissenbach J."/>
            <person name="Roest Crollius H."/>
        </authorList>
    </citation>
    <scope>NUCLEOTIDE SEQUENCE [LARGE SCALE GENOMIC DNA]</scope>
</reference>
<evidence type="ECO:0000256" key="2">
    <source>
        <dbReference type="ARBA" id="ARBA00022617"/>
    </source>
</evidence>
<evidence type="ECO:0000256" key="10">
    <source>
        <dbReference type="PIRSR" id="PIRSR602401-1"/>
    </source>
</evidence>
<organism evidence="13">
    <name type="scientific">Tetraodon nigroviridis</name>
    <name type="common">Spotted green pufferfish</name>
    <name type="synonym">Chelonodon nigroviridis</name>
    <dbReference type="NCBI Taxonomy" id="99883"/>
    <lineage>
        <taxon>Eukaryota</taxon>
        <taxon>Metazoa</taxon>
        <taxon>Chordata</taxon>
        <taxon>Craniata</taxon>
        <taxon>Vertebrata</taxon>
        <taxon>Euteleostomi</taxon>
        <taxon>Actinopterygii</taxon>
        <taxon>Neopterygii</taxon>
        <taxon>Teleostei</taxon>
        <taxon>Neoteleostei</taxon>
        <taxon>Acanthomorphata</taxon>
        <taxon>Eupercaria</taxon>
        <taxon>Tetraodontiformes</taxon>
        <taxon>Tetradontoidea</taxon>
        <taxon>Tetraodontidae</taxon>
        <taxon>Tetraodon</taxon>
    </lineage>
</organism>
<gene>
    <name evidence="13" type="ORF">GSTENG00013691001</name>
</gene>
<evidence type="ECO:0000256" key="7">
    <source>
        <dbReference type="ARBA" id="ARBA00043174"/>
    </source>
</evidence>
<dbReference type="PANTHER" id="PTHR24291:SF193">
    <property type="entry name" value="CYTOCHROME P450 4V2"/>
    <property type="match status" value="1"/>
</dbReference>
<keyword evidence="3 10" id="KW-0408">Iron</keyword>
<dbReference type="InterPro" id="IPR001128">
    <property type="entry name" value="Cyt_P450"/>
</dbReference>
<dbReference type="EMBL" id="CAAE01014485">
    <property type="protein sequence ID" value="CAF96593.1"/>
    <property type="molecule type" value="Genomic_DNA"/>
</dbReference>
<feature type="non-terminal residue" evidence="13">
    <location>
        <position position="590"/>
    </location>
</feature>
<comment type="similarity">
    <text evidence="1 11">Belongs to the cytochrome P450 family.</text>
</comment>
<dbReference type="InterPro" id="IPR050196">
    <property type="entry name" value="Cytochrome_P450_Monoox"/>
</dbReference>
<keyword evidence="2 10" id="KW-0349">Heme</keyword>
<dbReference type="KEGG" id="tng:GSTEN00013691G001"/>
<dbReference type="InterPro" id="IPR036396">
    <property type="entry name" value="Cyt_P450_sf"/>
</dbReference>
<evidence type="ECO:0000256" key="3">
    <source>
        <dbReference type="ARBA" id="ARBA00023004"/>
    </source>
</evidence>
<keyword evidence="12" id="KW-1133">Transmembrane helix</keyword>
<dbReference type="OrthoDB" id="1470350at2759"/>
<dbReference type="InterPro" id="IPR017972">
    <property type="entry name" value="Cyt_P450_CS"/>
</dbReference>
<dbReference type="PROSITE" id="PS00086">
    <property type="entry name" value="CYTOCHROME_P450"/>
    <property type="match status" value="1"/>
</dbReference>
<dbReference type="SUPFAM" id="SSF48264">
    <property type="entry name" value="Cytochrome P450"/>
    <property type="match status" value="2"/>
</dbReference>
<proteinExistence type="inferred from homology"/>
<dbReference type="Gene3D" id="1.10.630.10">
    <property type="entry name" value="Cytochrome P450"/>
    <property type="match status" value="1"/>
</dbReference>
<dbReference type="AlphaFoldDB" id="Q4SRY9"/>
<evidence type="ECO:0000313" key="13">
    <source>
        <dbReference type="EMBL" id="CAF96593.1"/>
    </source>
</evidence>
<accession>Q4SRY9</accession>
<evidence type="ECO:0000256" key="12">
    <source>
        <dbReference type="SAM" id="Phobius"/>
    </source>
</evidence>
<dbReference type="EC" id="1.14.14.14" evidence="5"/>
<feature type="transmembrane region" description="Helical" evidence="12">
    <location>
        <begin position="12"/>
        <end position="30"/>
    </location>
</feature>
<comment type="caution">
    <text evidence="13">The sequence shown here is derived from an EMBL/GenBank/DDBJ whole genome shotgun (WGS) entry which is preliminary data.</text>
</comment>
<keyword evidence="12" id="KW-0472">Membrane</keyword>
<name>Q4SRY9_TETNG</name>
<keyword evidence="11" id="KW-0560">Oxidoreductase</keyword>
<comment type="cofactor">
    <cofactor evidence="10">
        <name>heme</name>
        <dbReference type="ChEBI" id="CHEBI:30413"/>
    </cofactor>
</comment>
<comment type="catalytic activity">
    <reaction evidence="9">
        <text>androst-4-ene-3,17-dione + 3 reduced [NADPH--hemoprotein reductase] + 3 O2 = estrone + formate + 3 oxidized [NADPH--hemoprotein reductase] + 4 H2O + 4 H(+)</text>
        <dbReference type="Rhea" id="RHEA:38195"/>
        <dbReference type="Rhea" id="RHEA-COMP:11964"/>
        <dbReference type="Rhea" id="RHEA-COMP:11965"/>
        <dbReference type="ChEBI" id="CHEBI:15377"/>
        <dbReference type="ChEBI" id="CHEBI:15378"/>
        <dbReference type="ChEBI" id="CHEBI:15379"/>
        <dbReference type="ChEBI" id="CHEBI:15740"/>
        <dbReference type="ChEBI" id="CHEBI:16422"/>
        <dbReference type="ChEBI" id="CHEBI:17263"/>
        <dbReference type="ChEBI" id="CHEBI:57618"/>
        <dbReference type="ChEBI" id="CHEBI:58210"/>
        <dbReference type="EC" id="1.14.14.14"/>
    </reaction>
</comment>
<reference evidence="13" key="2">
    <citation type="submission" date="2004-02" db="EMBL/GenBank/DDBJ databases">
        <authorList>
            <consortium name="Genoscope"/>
            <consortium name="Whitehead Institute Centre for Genome Research"/>
        </authorList>
    </citation>
    <scope>NUCLEOTIDE SEQUENCE</scope>
</reference>
<evidence type="ECO:0000256" key="5">
    <source>
        <dbReference type="ARBA" id="ARBA00038885"/>
    </source>
</evidence>
<comment type="catalytic activity">
    <reaction evidence="8">
        <text>testosterone + 3 reduced [NADPH--hemoprotein reductase] + 3 O2 = 17beta-estradiol + formate + 3 oxidized [NADPH--hemoprotein reductase] + 4 H2O + 4 H(+)</text>
        <dbReference type="Rhea" id="RHEA:38191"/>
        <dbReference type="Rhea" id="RHEA-COMP:11964"/>
        <dbReference type="Rhea" id="RHEA-COMP:11965"/>
        <dbReference type="ChEBI" id="CHEBI:15377"/>
        <dbReference type="ChEBI" id="CHEBI:15378"/>
        <dbReference type="ChEBI" id="CHEBI:15379"/>
        <dbReference type="ChEBI" id="CHEBI:15740"/>
        <dbReference type="ChEBI" id="CHEBI:16469"/>
        <dbReference type="ChEBI" id="CHEBI:17347"/>
        <dbReference type="ChEBI" id="CHEBI:57618"/>
        <dbReference type="ChEBI" id="CHEBI:58210"/>
        <dbReference type="EC" id="1.14.14.14"/>
    </reaction>
</comment>
<dbReference type="Pfam" id="PF00067">
    <property type="entry name" value="p450"/>
    <property type="match status" value="2"/>
</dbReference>
<comment type="function">
    <text evidence="4">Catalyzes the formation of aromatic C18 estrogens from C19 androgens.</text>
</comment>
<dbReference type="InterPro" id="IPR002401">
    <property type="entry name" value="Cyt_P450_E_grp-I"/>
</dbReference>
<keyword evidence="12" id="KW-0812">Transmembrane</keyword>
<keyword evidence="10 11" id="KW-0479">Metal-binding</keyword>
<dbReference type="GO" id="GO:0005506">
    <property type="term" value="F:iron ion binding"/>
    <property type="evidence" value="ECO:0007669"/>
    <property type="project" value="InterPro"/>
</dbReference>
<protein>
    <recommendedName>
        <fullName evidence="5">aromatase</fullName>
        <ecNumber evidence="5">1.14.14.14</ecNumber>
    </recommendedName>
    <alternativeName>
        <fullName evidence="7">Cytochrome P-450AROM</fullName>
    </alternativeName>
    <alternativeName>
        <fullName evidence="6">Estrogen synthase</fullName>
    </alternativeName>
</protein>
<evidence type="ECO:0000256" key="4">
    <source>
        <dbReference type="ARBA" id="ARBA00037202"/>
    </source>
</evidence>
<dbReference type="GO" id="GO:0020037">
    <property type="term" value="F:heme binding"/>
    <property type="evidence" value="ECO:0007669"/>
    <property type="project" value="InterPro"/>
</dbReference>
<evidence type="ECO:0000256" key="6">
    <source>
        <dbReference type="ARBA" id="ARBA00042499"/>
    </source>
</evidence>
<evidence type="ECO:0000256" key="9">
    <source>
        <dbReference type="ARBA" id="ARBA00048642"/>
    </source>
</evidence>
<feature type="binding site" description="axial binding residue" evidence="10">
    <location>
        <position position="509"/>
    </location>
    <ligand>
        <name>heme</name>
        <dbReference type="ChEBI" id="CHEBI:30413"/>
    </ligand>
    <ligandPart>
        <name>Fe</name>
        <dbReference type="ChEBI" id="CHEBI:18248"/>
    </ligandPart>
</feature>
<evidence type="ECO:0000256" key="11">
    <source>
        <dbReference type="RuleBase" id="RU000461"/>
    </source>
</evidence>
<evidence type="ECO:0000256" key="1">
    <source>
        <dbReference type="ARBA" id="ARBA00010617"/>
    </source>
</evidence>